<evidence type="ECO:0000313" key="4">
    <source>
        <dbReference type="Proteomes" id="UP001597216"/>
    </source>
</evidence>
<dbReference type="PANTHER" id="PTHR46797:SF10">
    <property type="entry name" value="BLR1115 PROTEIN"/>
    <property type="match status" value="1"/>
</dbReference>
<dbReference type="SUPFAM" id="SSF51182">
    <property type="entry name" value="RmlC-like cupins"/>
    <property type="match status" value="1"/>
</dbReference>
<keyword evidence="1" id="KW-0238">DNA-binding</keyword>
<dbReference type="Gene3D" id="2.60.120.10">
    <property type="entry name" value="Jelly Rolls"/>
    <property type="match status" value="1"/>
</dbReference>
<dbReference type="Pfam" id="PF07883">
    <property type="entry name" value="Cupin_2"/>
    <property type="match status" value="1"/>
</dbReference>
<dbReference type="PROSITE" id="PS50943">
    <property type="entry name" value="HTH_CROC1"/>
    <property type="match status" value="1"/>
</dbReference>
<evidence type="ECO:0000259" key="2">
    <source>
        <dbReference type="PROSITE" id="PS50943"/>
    </source>
</evidence>
<dbReference type="InterPro" id="IPR014710">
    <property type="entry name" value="RmlC-like_jellyroll"/>
</dbReference>
<dbReference type="InterPro" id="IPR011051">
    <property type="entry name" value="RmlC_Cupin_sf"/>
</dbReference>
<gene>
    <name evidence="3" type="ORF">ACFQ27_02390</name>
</gene>
<dbReference type="Proteomes" id="UP001597216">
    <property type="component" value="Unassembled WGS sequence"/>
</dbReference>
<dbReference type="SMART" id="SM00530">
    <property type="entry name" value="HTH_XRE"/>
    <property type="match status" value="1"/>
</dbReference>
<feature type="domain" description="HTH cro/C1-type" evidence="2">
    <location>
        <begin position="16"/>
        <end position="70"/>
    </location>
</feature>
<accession>A0ABW3SWW2</accession>
<dbReference type="EMBL" id="JBHTLQ010000004">
    <property type="protein sequence ID" value="MFD1189414.1"/>
    <property type="molecule type" value="Genomic_DNA"/>
</dbReference>
<proteinExistence type="predicted"/>
<dbReference type="InterPro" id="IPR010982">
    <property type="entry name" value="Lambda_DNA-bd_dom_sf"/>
</dbReference>
<dbReference type="InterPro" id="IPR050807">
    <property type="entry name" value="TransReg_Diox_bact_type"/>
</dbReference>
<reference evidence="4" key="1">
    <citation type="journal article" date="2019" name="Int. J. Syst. Evol. Microbiol.">
        <title>The Global Catalogue of Microorganisms (GCM) 10K type strain sequencing project: providing services to taxonomists for standard genome sequencing and annotation.</title>
        <authorList>
            <consortium name="The Broad Institute Genomics Platform"/>
            <consortium name="The Broad Institute Genome Sequencing Center for Infectious Disease"/>
            <person name="Wu L."/>
            <person name="Ma J."/>
        </authorList>
    </citation>
    <scope>NUCLEOTIDE SEQUENCE [LARGE SCALE GENOMIC DNA]</scope>
    <source>
        <strain evidence="4">CCUG 55074</strain>
    </source>
</reference>
<name>A0ABW3SWW2_9CAUL</name>
<comment type="caution">
    <text evidence="3">The sequence shown here is derived from an EMBL/GenBank/DDBJ whole genome shotgun (WGS) entry which is preliminary data.</text>
</comment>
<organism evidence="3 4">
    <name type="scientific">Phenylobacterium conjunctum</name>
    <dbReference type="NCBI Taxonomy" id="1298959"/>
    <lineage>
        <taxon>Bacteria</taxon>
        <taxon>Pseudomonadati</taxon>
        <taxon>Pseudomonadota</taxon>
        <taxon>Alphaproteobacteria</taxon>
        <taxon>Caulobacterales</taxon>
        <taxon>Caulobacteraceae</taxon>
        <taxon>Phenylobacterium</taxon>
    </lineage>
</organism>
<evidence type="ECO:0000256" key="1">
    <source>
        <dbReference type="ARBA" id="ARBA00023125"/>
    </source>
</evidence>
<dbReference type="CDD" id="cd00093">
    <property type="entry name" value="HTH_XRE"/>
    <property type="match status" value="1"/>
</dbReference>
<dbReference type="CDD" id="cd02209">
    <property type="entry name" value="cupin_XRE_C"/>
    <property type="match status" value="1"/>
</dbReference>
<sequence length="188" mass="20296">MDTFVDDAGLRLAVRLRLEREARGWSLSDLAERSGVSKAAISKIERGETSPTAALLVRLAAAFDLTLAGLLLRAESNGERVSRAADQPLWRDPATGYLRRQVFMQPDHPVELVRVDMPPGGRVEMPASSYARIRQVVWVLEGEMTLTEGGTRHLLAAGDGLGFGPPSDVVFENASTAPAAYVVALARS</sequence>
<dbReference type="PANTHER" id="PTHR46797">
    <property type="entry name" value="HTH-TYPE TRANSCRIPTIONAL REGULATOR"/>
    <property type="match status" value="1"/>
</dbReference>
<dbReference type="RefSeq" id="WP_377352275.1">
    <property type="nucleotide sequence ID" value="NZ_JBHTLQ010000004.1"/>
</dbReference>
<dbReference type="InterPro" id="IPR013096">
    <property type="entry name" value="Cupin_2"/>
</dbReference>
<dbReference type="Pfam" id="PF01381">
    <property type="entry name" value="HTH_3"/>
    <property type="match status" value="1"/>
</dbReference>
<dbReference type="InterPro" id="IPR001387">
    <property type="entry name" value="Cro/C1-type_HTH"/>
</dbReference>
<dbReference type="Gene3D" id="1.10.260.40">
    <property type="entry name" value="lambda repressor-like DNA-binding domains"/>
    <property type="match status" value="1"/>
</dbReference>
<keyword evidence="4" id="KW-1185">Reference proteome</keyword>
<evidence type="ECO:0000313" key="3">
    <source>
        <dbReference type="EMBL" id="MFD1189414.1"/>
    </source>
</evidence>
<protein>
    <submittedName>
        <fullName evidence="3">Helix-turn-helix domain-containing protein</fullName>
    </submittedName>
</protein>
<dbReference type="SUPFAM" id="SSF47413">
    <property type="entry name" value="lambda repressor-like DNA-binding domains"/>
    <property type="match status" value="1"/>
</dbReference>